<sequence length="417" mass="45484">MRPILGLFALLTAFSLTTLSAFAAAPACDSGNGGITLPSGFCALVVADNLGAARHAVVAPNGDLFVGLQDGGIAALHDSKGNGRFDVKETFGKKSVTGIAFHDGYLYFATPLTVERYKWSAGQLKPTGAPEIVVSGFPTEHEHEDKGLTFDRSGHLYVNVGAPSNACQSRDRRAGVPGMNPCPILEKHGGVWRFEADKLNQTQQDGVRFATGLRQFPAITWHDGAVFLVMNNRDQLDTLWPKYFTVEDNATRPAEPMYRAVMGSNFGWPYCFYDYTQQKVLQNPEYGGDGKTSDHCSQYTLPVASYPAHWAPVDVMFYSGDQFPKSYRGGAFIAFHGSWNRAPQPQAGYNVTFQPFADGKPSGKFEVFADGFKGKDPLMNPSDAVARPDGLAQAPDGSLYITDSQHGKIWRVIYRGN</sequence>
<evidence type="ECO:0000313" key="3">
    <source>
        <dbReference type="EMBL" id="RFU18001.1"/>
    </source>
</evidence>
<accession>A0A372IT86</accession>
<dbReference type="Pfam" id="PF22807">
    <property type="entry name" value="TrAA12"/>
    <property type="match status" value="1"/>
</dbReference>
<proteinExistence type="predicted"/>
<keyword evidence="1" id="KW-0732">Signal</keyword>
<dbReference type="AlphaFoldDB" id="A0A372IT86"/>
<dbReference type="PANTHER" id="PTHR19328">
    <property type="entry name" value="HEDGEHOG-INTERACTING PROTEIN"/>
    <property type="match status" value="1"/>
</dbReference>
<reference evidence="3 4" key="1">
    <citation type="submission" date="2018-08" db="EMBL/GenBank/DDBJ databases">
        <title>Acidipila sp. 4G-K13, an acidobacterium isolated from forest soil.</title>
        <authorList>
            <person name="Gao Z.-H."/>
            <person name="Qiu L.-H."/>
        </authorList>
    </citation>
    <scope>NUCLEOTIDE SEQUENCE [LARGE SCALE GENOMIC DNA]</scope>
    <source>
        <strain evidence="3 4">4G-K13</strain>
    </source>
</reference>
<dbReference type="InterPro" id="IPR054539">
    <property type="entry name" value="Beta-prop_PDH"/>
</dbReference>
<protein>
    <submittedName>
        <fullName evidence="3">Sorbosone dehydrogenase</fullName>
    </submittedName>
</protein>
<evidence type="ECO:0000259" key="2">
    <source>
        <dbReference type="Pfam" id="PF22807"/>
    </source>
</evidence>
<dbReference type="OrthoDB" id="9770043at2"/>
<evidence type="ECO:0000256" key="1">
    <source>
        <dbReference type="SAM" id="SignalP"/>
    </source>
</evidence>
<feature type="chain" id="PRO_5017010216" evidence="1">
    <location>
        <begin position="24"/>
        <end position="417"/>
    </location>
</feature>
<feature type="domain" description="Pyrroloquinoline quinone-dependent pyranose dehydrogenase beta-propeller" evidence="2">
    <location>
        <begin position="37"/>
        <end position="412"/>
    </location>
</feature>
<dbReference type="Proteomes" id="UP000264702">
    <property type="component" value="Unassembled WGS sequence"/>
</dbReference>
<evidence type="ECO:0000313" key="4">
    <source>
        <dbReference type="Proteomes" id="UP000264702"/>
    </source>
</evidence>
<dbReference type="Gene3D" id="2.120.10.30">
    <property type="entry name" value="TolB, C-terminal domain"/>
    <property type="match status" value="1"/>
</dbReference>
<gene>
    <name evidence="3" type="ORF">D0Y96_06960</name>
</gene>
<organism evidence="3 4">
    <name type="scientific">Paracidobacterium acidisoli</name>
    <dbReference type="NCBI Taxonomy" id="2303751"/>
    <lineage>
        <taxon>Bacteria</taxon>
        <taxon>Pseudomonadati</taxon>
        <taxon>Acidobacteriota</taxon>
        <taxon>Terriglobia</taxon>
        <taxon>Terriglobales</taxon>
        <taxon>Acidobacteriaceae</taxon>
        <taxon>Paracidobacterium</taxon>
    </lineage>
</organism>
<dbReference type="InterPro" id="IPR011042">
    <property type="entry name" value="6-blade_b-propeller_TolB-like"/>
</dbReference>
<dbReference type="InterPro" id="IPR011041">
    <property type="entry name" value="Quinoprot_gluc/sorb_DH_b-prop"/>
</dbReference>
<keyword evidence="4" id="KW-1185">Reference proteome</keyword>
<dbReference type="EMBL" id="QVQT01000002">
    <property type="protein sequence ID" value="RFU18001.1"/>
    <property type="molecule type" value="Genomic_DNA"/>
</dbReference>
<dbReference type="SUPFAM" id="SSF50952">
    <property type="entry name" value="Soluble quinoprotein glucose dehydrogenase"/>
    <property type="match status" value="1"/>
</dbReference>
<feature type="signal peptide" evidence="1">
    <location>
        <begin position="1"/>
        <end position="23"/>
    </location>
</feature>
<name>A0A372IT86_9BACT</name>
<comment type="caution">
    <text evidence="3">The sequence shown here is derived from an EMBL/GenBank/DDBJ whole genome shotgun (WGS) entry which is preliminary data.</text>
</comment>
<dbReference type="PANTHER" id="PTHR19328:SF53">
    <property type="entry name" value="MEMBRANE PROTEIN"/>
    <property type="match status" value="1"/>
</dbReference>